<protein>
    <submittedName>
        <fullName evidence="2">Uncharacterized protein</fullName>
    </submittedName>
</protein>
<comment type="caution">
    <text evidence="2">The sequence shown here is derived from an EMBL/GenBank/DDBJ whole genome shotgun (WGS) entry which is preliminary data.</text>
</comment>
<reference evidence="2 3" key="1">
    <citation type="submission" date="2021-06" db="EMBL/GenBank/DDBJ databases">
        <title>Caerostris extrusa draft genome.</title>
        <authorList>
            <person name="Kono N."/>
            <person name="Arakawa K."/>
        </authorList>
    </citation>
    <scope>NUCLEOTIDE SEQUENCE [LARGE SCALE GENOMIC DNA]</scope>
</reference>
<evidence type="ECO:0000313" key="3">
    <source>
        <dbReference type="Proteomes" id="UP001054945"/>
    </source>
</evidence>
<organism evidence="2 3">
    <name type="scientific">Caerostris extrusa</name>
    <name type="common">Bark spider</name>
    <name type="synonym">Caerostris bankana</name>
    <dbReference type="NCBI Taxonomy" id="172846"/>
    <lineage>
        <taxon>Eukaryota</taxon>
        <taxon>Metazoa</taxon>
        <taxon>Ecdysozoa</taxon>
        <taxon>Arthropoda</taxon>
        <taxon>Chelicerata</taxon>
        <taxon>Arachnida</taxon>
        <taxon>Araneae</taxon>
        <taxon>Araneomorphae</taxon>
        <taxon>Entelegynae</taxon>
        <taxon>Araneoidea</taxon>
        <taxon>Araneidae</taxon>
        <taxon>Caerostris</taxon>
    </lineage>
</organism>
<proteinExistence type="predicted"/>
<evidence type="ECO:0000313" key="2">
    <source>
        <dbReference type="EMBL" id="GIX70755.1"/>
    </source>
</evidence>
<sequence length="190" mass="21237">MANKERAHSKTFSELIVPRFRKISPSWLDVGRDLSSSALWKQGSMDMLMSFLPVMDGFRVRFSTALTEESRALVLVKRVSSEHFTRMDSVDASFSVCASSLCSAFPTLSTVKIVRSPLSREVSRNLPRLAFVNPRTPERAESDYFDPVGVKFCPRDGPYLRRSDGLPPVFPVPHPSSRPSLPPSTLFGTQ</sequence>
<name>A0AAV4MFZ8_CAEEX</name>
<gene>
    <name evidence="2" type="ORF">CEXT_645941</name>
</gene>
<dbReference type="AlphaFoldDB" id="A0AAV4MFZ8"/>
<evidence type="ECO:0000256" key="1">
    <source>
        <dbReference type="SAM" id="MobiDB-lite"/>
    </source>
</evidence>
<dbReference type="Proteomes" id="UP001054945">
    <property type="component" value="Unassembled WGS sequence"/>
</dbReference>
<keyword evidence="3" id="KW-1185">Reference proteome</keyword>
<dbReference type="EMBL" id="BPLR01002165">
    <property type="protein sequence ID" value="GIX70755.1"/>
    <property type="molecule type" value="Genomic_DNA"/>
</dbReference>
<feature type="region of interest" description="Disordered" evidence="1">
    <location>
        <begin position="164"/>
        <end position="190"/>
    </location>
</feature>
<accession>A0AAV4MFZ8</accession>
<feature type="compositionally biased region" description="Pro residues" evidence="1">
    <location>
        <begin position="168"/>
        <end position="182"/>
    </location>
</feature>